<keyword evidence="4 9" id="KW-0812">Transmembrane</keyword>
<dbReference type="PANTHER" id="PTHR37461:SF1">
    <property type="entry name" value="ANTI-SIGMA-K FACTOR RSKA"/>
    <property type="match status" value="1"/>
</dbReference>
<dbReference type="Pfam" id="PF13490">
    <property type="entry name" value="zf-HC2"/>
    <property type="match status" value="1"/>
</dbReference>
<dbReference type="GO" id="GO:0006417">
    <property type="term" value="P:regulation of translation"/>
    <property type="evidence" value="ECO:0007669"/>
    <property type="project" value="TreeGrafter"/>
</dbReference>
<organism evidence="12 13">
    <name type="scientific">Thermobaculum terrenum (strain ATCC BAA-798 / CCMEE 7001 / YNP1)</name>
    <dbReference type="NCBI Taxonomy" id="525904"/>
    <lineage>
        <taxon>Bacteria</taxon>
        <taxon>Bacillati</taxon>
        <taxon>Chloroflexota</taxon>
        <taxon>Chloroflexia</taxon>
        <taxon>Candidatus Thermobaculales</taxon>
        <taxon>Candidatus Thermobaculaceae</taxon>
        <taxon>Thermobaculum</taxon>
    </lineage>
</organism>
<feature type="transmembrane region" description="Helical" evidence="9">
    <location>
        <begin position="97"/>
        <end position="115"/>
    </location>
</feature>
<evidence type="ECO:0000256" key="1">
    <source>
        <dbReference type="ARBA" id="ARBA00004167"/>
    </source>
</evidence>
<dbReference type="HOGENOM" id="CLU_1170221_0_0_0"/>
<dbReference type="RefSeq" id="WP_012874202.1">
    <property type="nucleotide sequence ID" value="NC_013525.1"/>
</dbReference>
<dbReference type="PANTHER" id="PTHR37461">
    <property type="entry name" value="ANTI-SIGMA-K FACTOR RSKA"/>
    <property type="match status" value="1"/>
</dbReference>
<dbReference type="KEGG" id="ttr:Tter_0245"/>
<accession>D1CE11</accession>
<evidence type="ECO:0000256" key="5">
    <source>
        <dbReference type="ARBA" id="ARBA00022989"/>
    </source>
</evidence>
<dbReference type="Pfam" id="PF10099">
    <property type="entry name" value="RskA_C"/>
    <property type="match status" value="1"/>
</dbReference>
<dbReference type="InterPro" id="IPR027383">
    <property type="entry name" value="Znf_put"/>
</dbReference>
<gene>
    <name evidence="12" type="ordered locus">Tter_0245</name>
</gene>
<proteinExistence type="predicted"/>
<dbReference type="OrthoDB" id="6194834at2"/>
<feature type="domain" description="Anti-sigma K factor RskA C-terminal" evidence="10">
    <location>
        <begin position="102"/>
        <end position="221"/>
    </location>
</feature>
<keyword evidence="5 9" id="KW-1133">Transmembrane helix</keyword>
<evidence type="ECO:0000256" key="2">
    <source>
        <dbReference type="ARBA" id="ARBA00004236"/>
    </source>
</evidence>
<sequence length="237" mass="26085">MNCEVVEDKIPALALGALDDSELEEIKAHILACNKCKSELLSYTPVLDALNLSVDEFDLPTGFNRRLMKRINPQAVKNSRQGETVQVQQSNFTSKLVVAWGVAIVLLFVAILLGARAWTLEKSLAEQHNYDEHMVALMTSDNVQTLDLRAQGTDVRAKLYLSQDGREGVLMVSNLTPDSTYEVWLVGSDGRVMAATFTPLSNGTARVYLDPEGGLSKYQRIDIVVQGSSRQVITGDL</sequence>
<evidence type="ECO:0000256" key="9">
    <source>
        <dbReference type="SAM" id="Phobius"/>
    </source>
</evidence>
<dbReference type="Proteomes" id="UP000000323">
    <property type="component" value="Chromosome 1"/>
</dbReference>
<dbReference type="GO" id="GO:0016989">
    <property type="term" value="F:sigma factor antagonist activity"/>
    <property type="evidence" value="ECO:0007669"/>
    <property type="project" value="TreeGrafter"/>
</dbReference>
<name>D1CE11_THET1</name>
<dbReference type="Gene3D" id="1.10.10.1320">
    <property type="entry name" value="Anti-sigma factor, zinc-finger domain"/>
    <property type="match status" value="1"/>
</dbReference>
<keyword evidence="3" id="KW-1003">Cell membrane</keyword>
<protein>
    <recommendedName>
        <fullName evidence="8">Regulator of SigK</fullName>
    </recommendedName>
    <alternativeName>
        <fullName evidence="7">Sigma-K anti-sigma factor RskA</fullName>
    </alternativeName>
</protein>
<evidence type="ECO:0000256" key="3">
    <source>
        <dbReference type="ARBA" id="ARBA00022475"/>
    </source>
</evidence>
<dbReference type="eggNOG" id="COG5662">
    <property type="taxonomic scope" value="Bacteria"/>
</dbReference>
<dbReference type="InterPro" id="IPR018764">
    <property type="entry name" value="RskA_C"/>
</dbReference>
<dbReference type="InterPro" id="IPR041916">
    <property type="entry name" value="Anti_sigma_zinc_sf"/>
</dbReference>
<evidence type="ECO:0000256" key="7">
    <source>
        <dbReference type="ARBA" id="ARBA00029829"/>
    </source>
</evidence>
<evidence type="ECO:0000259" key="11">
    <source>
        <dbReference type="Pfam" id="PF13490"/>
    </source>
</evidence>
<evidence type="ECO:0000313" key="12">
    <source>
        <dbReference type="EMBL" id="ACZ41167.1"/>
    </source>
</evidence>
<keyword evidence="13" id="KW-1185">Reference proteome</keyword>
<dbReference type="AlphaFoldDB" id="D1CE11"/>
<evidence type="ECO:0000313" key="13">
    <source>
        <dbReference type="Proteomes" id="UP000000323"/>
    </source>
</evidence>
<dbReference type="STRING" id="525904.Tter_0245"/>
<evidence type="ECO:0000259" key="10">
    <source>
        <dbReference type="Pfam" id="PF10099"/>
    </source>
</evidence>
<evidence type="ECO:0000256" key="6">
    <source>
        <dbReference type="ARBA" id="ARBA00023136"/>
    </source>
</evidence>
<dbReference type="EMBL" id="CP001825">
    <property type="protein sequence ID" value="ACZ41167.1"/>
    <property type="molecule type" value="Genomic_DNA"/>
</dbReference>
<comment type="subcellular location">
    <subcellularLocation>
        <location evidence="2">Cell membrane</location>
    </subcellularLocation>
    <subcellularLocation>
        <location evidence="1">Membrane</location>
        <topology evidence="1">Single-pass membrane protein</topology>
    </subcellularLocation>
</comment>
<reference evidence="13" key="1">
    <citation type="journal article" date="2010" name="Stand. Genomic Sci.">
        <title>Complete genome sequence of 'Thermobaculum terrenum' type strain (YNP1).</title>
        <authorList>
            <person name="Kiss H."/>
            <person name="Cleland D."/>
            <person name="Lapidus A."/>
            <person name="Lucas S."/>
            <person name="Glavina Del Rio T."/>
            <person name="Nolan M."/>
            <person name="Tice H."/>
            <person name="Han C."/>
            <person name="Goodwin L."/>
            <person name="Pitluck S."/>
            <person name="Liolios K."/>
            <person name="Ivanova N."/>
            <person name="Mavromatis K."/>
            <person name="Ovchinnikova G."/>
            <person name="Pati A."/>
            <person name="Chen A."/>
            <person name="Palaniappan K."/>
            <person name="Land M."/>
            <person name="Hauser L."/>
            <person name="Chang Y."/>
            <person name="Jeffries C."/>
            <person name="Lu M."/>
            <person name="Brettin T."/>
            <person name="Detter J."/>
            <person name="Goker M."/>
            <person name="Tindall B."/>
            <person name="Beck B."/>
            <person name="McDermott T."/>
            <person name="Woyke T."/>
            <person name="Bristow J."/>
            <person name="Eisen J."/>
            <person name="Markowitz V."/>
            <person name="Hugenholtz P."/>
            <person name="Kyrpides N."/>
            <person name="Klenk H."/>
            <person name="Cheng J."/>
        </authorList>
    </citation>
    <scope>NUCLEOTIDE SEQUENCE [LARGE SCALE GENOMIC DNA]</scope>
    <source>
        <strain evidence="13">ATCC BAA-798 / YNP1</strain>
    </source>
</reference>
<evidence type="ECO:0000256" key="8">
    <source>
        <dbReference type="ARBA" id="ARBA00030803"/>
    </source>
</evidence>
<dbReference type="InterPro" id="IPR051474">
    <property type="entry name" value="Anti-sigma-K/W_factor"/>
</dbReference>
<keyword evidence="6 9" id="KW-0472">Membrane</keyword>
<feature type="domain" description="Putative zinc-finger" evidence="11">
    <location>
        <begin position="3"/>
        <end position="36"/>
    </location>
</feature>
<dbReference type="GO" id="GO:0005886">
    <property type="term" value="C:plasma membrane"/>
    <property type="evidence" value="ECO:0007669"/>
    <property type="project" value="UniProtKB-SubCell"/>
</dbReference>
<evidence type="ECO:0000256" key="4">
    <source>
        <dbReference type="ARBA" id="ARBA00022692"/>
    </source>
</evidence>